<dbReference type="PROSITE" id="PS50240">
    <property type="entry name" value="TRYPSIN_DOM"/>
    <property type="match status" value="1"/>
</dbReference>
<dbReference type="Gene3D" id="2.40.10.10">
    <property type="entry name" value="Trypsin-like serine proteases"/>
    <property type="match status" value="1"/>
</dbReference>
<dbReference type="PRINTS" id="PR00722">
    <property type="entry name" value="CHYMOTRYPSIN"/>
</dbReference>
<comment type="similarity">
    <text evidence="2">Belongs to the peptidase S1 family. CLIP subfamily.</text>
</comment>
<dbReference type="InterPro" id="IPR043504">
    <property type="entry name" value="Peptidase_S1_PA_chymotrypsin"/>
</dbReference>
<feature type="domain" description="Peptidase S1" evidence="4">
    <location>
        <begin position="111"/>
        <end position="355"/>
    </location>
</feature>
<dbReference type="SUPFAM" id="SSF50494">
    <property type="entry name" value="Trypsin-like serine proteases"/>
    <property type="match status" value="1"/>
</dbReference>
<reference evidence="5" key="1">
    <citation type="submission" date="2012-09" db="EMBL/GenBank/DDBJ databases">
        <title>Immune-related gene screening for shrimps Fenneropanaeus chinensis &amp; Litopanaeus vannamei.</title>
        <authorList>
            <person name="Pang Z."/>
            <person name="Jang I.-K."/>
            <person name="Yu J."/>
            <person name="Kim S.-K."/>
            <person name="Seo H.-C."/>
            <person name="Cho Y.-R."/>
        </authorList>
    </citation>
    <scope>NUCLEOTIDE SEQUENCE</scope>
</reference>
<name>K7WR27_PENVA</name>
<keyword evidence="3" id="KW-0732">Signal</keyword>
<dbReference type="GO" id="GO:0006508">
    <property type="term" value="P:proteolysis"/>
    <property type="evidence" value="ECO:0007669"/>
    <property type="project" value="InterPro"/>
</dbReference>
<dbReference type="GO" id="GO:0004252">
    <property type="term" value="F:serine-type endopeptidase activity"/>
    <property type="evidence" value="ECO:0007669"/>
    <property type="project" value="InterPro"/>
</dbReference>
<sequence>MDRVWLLSALLLAVASGAAQRLGIIATDIGVPAVPGGLTGPDNTALPPGCFCIPINQVCPFQTNVRITLRPVAERCPEMKECCRTNGSTQPPITAPLGSCGRQNALRRSNIIHGAALFGELPWMAMVLDRRGRYVAGGALISSEWVLTAAHRIRSQGNLIARLGELDFSTPQDSPLYPHRDVLVDNIIVHPQFNSQTLANDVALLHLSVPVNTAAAPNIGTVCLPSQGQFFQGLRCVVSGWGGDPTIPGNRFQNTLRVVQVPMVDSFACQQRLGAARLGSNFTLDQTSFVCAGGVEGNDACTGDGGSPLVCQNDSNKSWTVVGLVAWGFGCAQREVPGVYVNVASYANFIRQNVRF</sequence>
<evidence type="ECO:0000256" key="1">
    <source>
        <dbReference type="ARBA" id="ARBA00023157"/>
    </source>
</evidence>
<keyword evidence="1" id="KW-1015">Disulfide bond</keyword>
<dbReference type="FunFam" id="2.40.10.10:FF:000002">
    <property type="entry name" value="Transmembrane protease serine"/>
    <property type="match status" value="1"/>
</dbReference>
<dbReference type="SMART" id="SM00020">
    <property type="entry name" value="Tryp_SPc"/>
    <property type="match status" value="1"/>
</dbReference>
<dbReference type="InterPro" id="IPR009003">
    <property type="entry name" value="Peptidase_S1_PA"/>
</dbReference>
<evidence type="ECO:0000259" key="4">
    <source>
        <dbReference type="PROSITE" id="PS50240"/>
    </source>
</evidence>
<feature type="chain" id="PRO_5003914413" evidence="3">
    <location>
        <begin position="20"/>
        <end position="356"/>
    </location>
</feature>
<dbReference type="CDD" id="cd00190">
    <property type="entry name" value="Tryp_SPc"/>
    <property type="match status" value="1"/>
</dbReference>
<evidence type="ECO:0000256" key="3">
    <source>
        <dbReference type="SAM" id="SignalP"/>
    </source>
</evidence>
<dbReference type="InterPro" id="IPR001314">
    <property type="entry name" value="Peptidase_S1A"/>
</dbReference>
<dbReference type="EMBL" id="JX644451">
    <property type="protein sequence ID" value="AFW98990.1"/>
    <property type="molecule type" value="mRNA"/>
</dbReference>
<dbReference type="InterPro" id="IPR001254">
    <property type="entry name" value="Trypsin_dom"/>
</dbReference>
<protein>
    <submittedName>
        <fullName evidence="5">Mas</fullName>
    </submittedName>
</protein>
<dbReference type="PANTHER" id="PTHR24256">
    <property type="entry name" value="TRYPTASE-RELATED"/>
    <property type="match status" value="1"/>
</dbReference>
<dbReference type="AlphaFoldDB" id="K7WR27"/>
<proteinExistence type="evidence at transcript level"/>
<organism evidence="5">
    <name type="scientific">Penaeus vannamei</name>
    <name type="common">Whiteleg shrimp</name>
    <name type="synonym">Litopenaeus vannamei</name>
    <dbReference type="NCBI Taxonomy" id="6689"/>
    <lineage>
        <taxon>Eukaryota</taxon>
        <taxon>Metazoa</taxon>
        <taxon>Ecdysozoa</taxon>
        <taxon>Arthropoda</taxon>
        <taxon>Crustacea</taxon>
        <taxon>Multicrustacea</taxon>
        <taxon>Malacostraca</taxon>
        <taxon>Eumalacostraca</taxon>
        <taxon>Eucarida</taxon>
        <taxon>Decapoda</taxon>
        <taxon>Dendrobranchiata</taxon>
        <taxon>Penaeoidea</taxon>
        <taxon>Penaeidae</taxon>
        <taxon>Penaeus</taxon>
    </lineage>
</organism>
<evidence type="ECO:0000313" key="5">
    <source>
        <dbReference type="EMBL" id="AFW98990.1"/>
    </source>
</evidence>
<dbReference type="MEROPS" id="S01.960"/>
<dbReference type="OrthoDB" id="6656697at2759"/>
<feature type="signal peptide" evidence="3">
    <location>
        <begin position="1"/>
        <end position="19"/>
    </location>
</feature>
<dbReference type="Pfam" id="PF00089">
    <property type="entry name" value="Trypsin"/>
    <property type="match status" value="1"/>
</dbReference>
<evidence type="ECO:0000256" key="2">
    <source>
        <dbReference type="ARBA" id="ARBA00024195"/>
    </source>
</evidence>
<dbReference type="InterPro" id="IPR051487">
    <property type="entry name" value="Ser/Thr_Proteases_Immune/Dev"/>
</dbReference>
<accession>K7WR27</accession>